<dbReference type="RefSeq" id="WP_310120519.1">
    <property type="nucleotide sequence ID" value="NZ_JAVDQV010000007.1"/>
</dbReference>
<feature type="region of interest" description="Disordered" evidence="4">
    <location>
        <begin position="1"/>
        <end position="63"/>
    </location>
</feature>
<dbReference type="EC" id="3.2.2.4" evidence="2"/>
<dbReference type="EMBL" id="JAVDRP010000004">
    <property type="protein sequence ID" value="MDR6409116.1"/>
    <property type="molecule type" value="Genomic_DNA"/>
</dbReference>
<evidence type="ECO:0000313" key="5">
    <source>
        <dbReference type="EMBL" id="MDR6409116.1"/>
    </source>
</evidence>
<sequence length="1043" mass="113151">MDDKISSGGADEPRPWPEHDPGARPAGPPPASRRPPGSPQLDGLPPSRASAAESRPTAEPGSEIVLRDAGVSHAHDDRAIRNAQTEGRIRRAKDMLRILVDESSNDKPVTGPGDEWLVDLLARMKTGNFITQNAHEYVHRAYAGAGRTDRIHTGWSELSGDTTAAALDVKRRFADRQVVVSGFRGRKPDDPRRLDQFDAADAIVLTRGDFHAPYQFIEAIDYLRSARAAASAVGQPRERALVVADFGFYRPLLRGMFGAAPRGVDEKEHYRKALDSTLRQGQRPGVPHAATTVRIVDSLDDVARTGALTRRGPTALGATPATPATPALPESDIATRNVAQLFVGTTKQLKIEHWRSGFGSATLRISSLIELIDDLGEPEERHGSYVANVRGLRPDAGVENSGKAESFVRVIRRVLDGEHPTISREALLQRLASFGVDAERGDRLHFIADDRGLEFPDWPLLEPYFPAHIKEEALAEVERRVGGQDPAIQAVPGVETTWWINTAGGTTQLLEHFMQAYERRAAATGERLGPSVVSVCVASLVDMDLSTGAADVRNFSGATTFEFRRPPAGAVNAADSEAWFVPAAAINPESRSVQELMDRSHEGAYTASLPWVKAIDAMRADGVTFENAARRSRVPDYRVSLIGQPGSTRGAAWQQRIRALAPANATRPDPAGEHAPPVVIGQASAARAFDPYAIGQRVQHADAVVFDAVPGTLGAQATVLYEYFSALVLTSLHPDYKNVRVLVNEGDPHLAILQELVRTQHHYGLSENPLTLSRRYDEESQATAELERHWAQYERIEVPQDGAAVPPNRFDVRRELDAGRAARRPAVVVLASGKAVEPSLVAETTSVARWIAGRGDDAIYGGGAKGLMGEFYQHYQRHAASSRTGGKVAGISTTMVIGKETTTSELPAALDVGHVSPDIITRMHQLFEADMAVFLAGGVGTAEEIGFALALKAAGVQPMRDKPMILVNSLMPDGKRLCDGYLEYFGAGDPALDRQRRIEAGASRLKALNVHVVQAGRDDFDRTFGDEFMHIRTLYGIGSTPRA</sequence>
<evidence type="ECO:0000256" key="4">
    <source>
        <dbReference type="SAM" id="MobiDB-lite"/>
    </source>
</evidence>
<comment type="caution">
    <text evidence="5">The sequence shown here is derived from an EMBL/GenBank/DDBJ whole genome shotgun (WGS) entry which is preliminary data.</text>
</comment>
<dbReference type="InterPro" id="IPR031100">
    <property type="entry name" value="LOG_fam"/>
</dbReference>
<organism evidence="5 6">
    <name type="scientific">Paraburkholderia terricola</name>
    <dbReference type="NCBI Taxonomy" id="169427"/>
    <lineage>
        <taxon>Bacteria</taxon>
        <taxon>Pseudomonadati</taxon>
        <taxon>Pseudomonadota</taxon>
        <taxon>Betaproteobacteria</taxon>
        <taxon>Burkholderiales</taxon>
        <taxon>Burkholderiaceae</taxon>
        <taxon>Paraburkholderia</taxon>
    </lineage>
</organism>
<evidence type="ECO:0000256" key="2">
    <source>
        <dbReference type="ARBA" id="ARBA00011985"/>
    </source>
</evidence>
<proteinExistence type="predicted"/>
<feature type="compositionally biased region" description="Pro residues" evidence="4">
    <location>
        <begin position="26"/>
        <end position="38"/>
    </location>
</feature>
<dbReference type="Gene3D" id="3.40.50.450">
    <property type="match status" value="1"/>
</dbReference>
<comment type="catalytic activity">
    <reaction evidence="1">
        <text>AMP + H2O = D-ribose 5-phosphate + adenine</text>
        <dbReference type="Rhea" id="RHEA:20129"/>
        <dbReference type="ChEBI" id="CHEBI:15377"/>
        <dbReference type="ChEBI" id="CHEBI:16708"/>
        <dbReference type="ChEBI" id="CHEBI:78346"/>
        <dbReference type="ChEBI" id="CHEBI:456215"/>
        <dbReference type="EC" id="3.2.2.4"/>
    </reaction>
</comment>
<reference evidence="5 6" key="1">
    <citation type="submission" date="2023-07" db="EMBL/GenBank/DDBJ databases">
        <title>Sorghum-associated microbial communities from plants grown in Nebraska, USA.</title>
        <authorList>
            <person name="Schachtman D."/>
        </authorList>
    </citation>
    <scope>NUCLEOTIDE SEQUENCE [LARGE SCALE GENOMIC DNA]</scope>
    <source>
        <strain evidence="5 6">DS1316</strain>
    </source>
</reference>
<name>A0ABU1LQU2_9BURK</name>
<dbReference type="Proteomes" id="UP001264340">
    <property type="component" value="Unassembled WGS sequence"/>
</dbReference>
<gene>
    <name evidence="5" type="ORF">J2804_002520</name>
</gene>
<feature type="compositionally biased region" description="Basic and acidic residues" evidence="4">
    <location>
        <begin position="1"/>
        <end position="22"/>
    </location>
</feature>
<evidence type="ECO:0000313" key="6">
    <source>
        <dbReference type="Proteomes" id="UP001264340"/>
    </source>
</evidence>
<protein>
    <recommendedName>
        <fullName evidence="3">AMP nucleosidase</fullName>
        <ecNumber evidence="2">3.2.2.4</ecNumber>
    </recommendedName>
    <alternativeName>
        <fullName evidence="3">AMP nucleosidase</fullName>
    </alternativeName>
</protein>
<evidence type="ECO:0000256" key="1">
    <source>
        <dbReference type="ARBA" id="ARBA00000274"/>
    </source>
</evidence>
<accession>A0ABU1LQU2</accession>
<dbReference type="Pfam" id="PF03641">
    <property type="entry name" value="Lysine_decarbox"/>
    <property type="match status" value="1"/>
</dbReference>
<evidence type="ECO:0000256" key="3">
    <source>
        <dbReference type="ARBA" id="ARBA00031983"/>
    </source>
</evidence>
<dbReference type="SUPFAM" id="SSF102405">
    <property type="entry name" value="MCP/YpsA-like"/>
    <property type="match status" value="1"/>
</dbReference>
<keyword evidence="6" id="KW-1185">Reference proteome</keyword>